<dbReference type="SUPFAM" id="SSF48008">
    <property type="entry name" value="GntR ligand-binding domain-like"/>
    <property type="match status" value="1"/>
</dbReference>
<accession>A0A4R4NVL4</accession>
<evidence type="ECO:0000256" key="4">
    <source>
        <dbReference type="SAM" id="MobiDB-lite"/>
    </source>
</evidence>
<dbReference type="PANTHER" id="PTHR43537">
    <property type="entry name" value="TRANSCRIPTIONAL REGULATOR, GNTR FAMILY"/>
    <property type="match status" value="1"/>
</dbReference>
<dbReference type="InterPro" id="IPR013668">
    <property type="entry name" value="RNase_R_HTH_12"/>
</dbReference>
<keyword evidence="7" id="KW-1185">Reference proteome</keyword>
<name>A0A4R4NVL4_9ACTN</name>
<evidence type="ECO:0000256" key="1">
    <source>
        <dbReference type="ARBA" id="ARBA00023015"/>
    </source>
</evidence>
<dbReference type="RefSeq" id="WP_132328364.1">
    <property type="nucleotide sequence ID" value="NZ_SMJZ01000001.1"/>
</dbReference>
<evidence type="ECO:0000256" key="2">
    <source>
        <dbReference type="ARBA" id="ARBA00023125"/>
    </source>
</evidence>
<evidence type="ECO:0000259" key="5">
    <source>
        <dbReference type="SMART" id="SM00895"/>
    </source>
</evidence>
<dbReference type="PANTHER" id="PTHR43537:SF24">
    <property type="entry name" value="GLUCONATE OPERON TRANSCRIPTIONAL REPRESSOR"/>
    <property type="match status" value="1"/>
</dbReference>
<feature type="compositionally biased region" description="Basic and acidic residues" evidence="4">
    <location>
        <begin position="262"/>
        <end position="274"/>
    </location>
</feature>
<keyword evidence="3" id="KW-0804">Transcription</keyword>
<reference evidence="6 7" key="1">
    <citation type="submission" date="2019-02" db="EMBL/GenBank/DDBJ databases">
        <title>Draft genome sequences of novel Actinobacteria.</title>
        <authorList>
            <person name="Sahin N."/>
            <person name="Ay H."/>
            <person name="Saygin H."/>
        </authorList>
    </citation>
    <scope>NUCLEOTIDE SEQUENCE [LARGE SCALE GENOMIC DNA]</scope>
    <source>
        <strain evidence="6 7">KC201</strain>
    </source>
</reference>
<dbReference type="EMBL" id="SMJZ01000001">
    <property type="protein sequence ID" value="TDC11402.1"/>
    <property type="molecule type" value="Genomic_DNA"/>
</dbReference>
<dbReference type="Gene3D" id="1.20.120.530">
    <property type="entry name" value="GntR ligand-binding domain-like"/>
    <property type="match status" value="1"/>
</dbReference>
<keyword evidence="2" id="KW-0238">DNA-binding</keyword>
<evidence type="ECO:0000313" key="7">
    <source>
        <dbReference type="Proteomes" id="UP000295157"/>
    </source>
</evidence>
<dbReference type="Proteomes" id="UP000295157">
    <property type="component" value="Unassembled WGS sequence"/>
</dbReference>
<evidence type="ECO:0000313" key="6">
    <source>
        <dbReference type="EMBL" id="TDC11402.1"/>
    </source>
</evidence>
<sequence length="274" mass="29971">MVKVEERSADAILEVLAGAPEPLGARQVLQVLKQGTGLDISEATVARRLRLLDRRGLTVAAGTKGRMLTSAGRQHVAVVLRGRTTATRFLEGTQVRTSEGLIDLLRARRTVEPEAAREAALCQDHRSSAQALTLLVERHGRHYADVHEVPRDIALTFHRRVARCTRNPIVKAMLDVVLDPALDRLEAALDVVLDSHRSGEVTVVEHQRIADAIGVGRPDAAEEAMRAHMDRLLDEAGRFLTEETAPIVERLLTWGMPGPTGHDTHGGLEPDADH</sequence>
<comment type="caution">
    <text evidence="6">The sequence shown here is derived from an EMBL/GenBank/DDBJ whole genome shotgun (WGS) entry which is preliminary data.</text>
</comment>
<protein>
    <submittedName>
        <fullName evidence="6">FadR family transcriptional regulator</fullName>
    </submittedName>
</protein>
<evidence type="ECO:0000256" key="3">
    <source>
        <dbReference type="ARBA" id="ARBA00023163"/>
    </source>
</evidence>
<dbReference type="Pfam" id="PF07729">
    <property type="entry name" value="FCD"/>
    <property type="match status" value="1"/>
</dbReference>
<organism evidence="6 7">
    <name type="scientific">Nonomuraea longispora</name>
    <dbReference type="NCBI Taxonomy" id="1848320"/>
    <lineage>
        <taxon>Bacteria</taxon>
        <taxon>Bacillati</taxon>
        <taxon>Actinomycetota</taxon>
        <taxon>Actinomycetes</taxon>
        <taxon>Streptosporangiales</taxon>
        <taxon>Streptosporangiaceae</taxon>
        <taxon>Nonomuraea</taxon>
    </lineage>
</organism>
<dbReference type="Pfam" id="PF08461">
    <property type="entry name" value="WHD_RNase_R"/>
    <property type="match status" value="1"/>
</dbReference>
<dbReference type="InterPro" id="IPR011711">
    <property type="entry name" value="GntR_C"/>
</dbReference>
<gene>
    <name evidence="6" type="ORF">E1267_00165</name>
</gene>
<dbReference type="SMART" id="SM00895">
    <property type="entry name" value="FCD"/>
    <property type="match status" value="1"/>
</dbReference>
<feature type="region of interest" description="Disordered" evidence="4">
    <location>
        <begin position="255"/>
        <end position="274"/>
    </location>
</feature>
<dbReference type="AlphaFoldDB" id="A0A4R4NVL4"/>
<keyword evidence="1" id="KW-0805">Transcription regulation</keyword>
<dbReference type="GO" id="GO:0003677">
    <property type="term" value="F:DNA binding"/>
    <property type="evidence" value="ECO:0007669"/>
    <property type="project" value="UniProtKB-KW"/>
</dbReference>
<proteinExistence type="predicted"/>
<feature type="domain" description="GntR C-terminal" evidence="5">
    <location>
        <begin position="103"/>
        <end position="231"/>
    </location>
</feature>
<dbReference type="InterPro" id="IPR008920">
    <property type="entry name" value="TF_FadR/GntR_C"/>
</dbReference>
<dbReference type="OrthoDB" id="3289286at2"/>